<dbReference type="Gene3D" id="3.30.1360.120">
    <property type="entry name" value="Probable tRNA modification gtpase trme, domain 1"/>
    <property type="match status" value="1"/>
</dbReference>
<feature type="domain" description="Aminomethyltransferase C-terminal" evidence="10">
    <location>
        <begin position="280"/>
        <end position="352"/>
    </location>
</feature>
<keyword evidence="3 7" id="KW-0032">Aminotransferase</keyword>
<dbReference type="Gene3D" id="2.40.30.110">
    <property type="entry name" value="Aminomethyltransferase beta-barrel domains"/>
    <property type="match status" value="1"/>
</dbReference>
<dbReference type="InterPro" id="IPR028896">
    <property type="entry name" value="GcvT/YgfZ/DmdA"/>
</dbReference>
<organism evidence="11 12">
    <name type="scientific">Granulosicoccus antarcticus IMCC3135</name>
    <dbReference type="NCBI Taxonomy" id="1192854"/>
    <lineage>
        <taxon>Bacteria</taxon>
        <taxon>Pseudomonadati</taxon>
        <taxon>Pseudomonadota</taxon>
        <taxon>Gammaproteobacteria</taxon>
        <taxon>Chromatiales</taxon>
        <taxon>Granulosicoccaceae</taxon>
        <taxon>Granulosicoccus</taxon>
    </lineage>
</organism>
<comment type="subunit">
    <text evidence="7">The glycine cleavage system is composed of four proteins: P, T, L and H.</text>
</comment>
<dbReference type="Pfam" id="PF01571">
    <property type="entry name" value="GCV_T"/>
    <property type="match status" value="1"/>
</dbReference>
<evidence type="ECO:0000256" key="4">
    <source>
        <dbReference type="ARBA" id="ARBA00022679"/>
    </source>
</evidence>
<dbReference type="NCBIfam" id="NF001567">
    <property type="entry name" value="PRK00389.1"/>
    <property type="match status" value="1"/>
</dbReference>
<feature type="binding site" evidence="8">
    <location>
        <position position="194"/>
    </location>
    <ligand>
        <name>substrate</name>
    </ligand>
</feature>
<dbReference type="InterPro" id="IPR022903">
    <property type="entry name" value="GcvT_bac"/>
</dbReference>
<dbReference type="Pfam" id="PF08669">
    <property type="entry name" value="GCV_T_C"/>
    <property type="match status" value="1"/>
</dbReference>
<comment type="function">
    <text evidence="7">The glycine cleavage system catalyzes the degradation of glycine.</text>
</comment>
<dbReference type="Gene3D" id="4.10.1250.10">
    <property type="entry name" value="Aminomethyltransferase fragment"/>
    <property type="match status" value="1"/>
</dbReference>
<dbReference type="GO" id="GO:0008168">
    <property type="term" value="F:methyltransferase activity"/>
    <property type="evidence" value="ECO:0007669"/>
    <property type="project" value="UniProtKB-KW"/>
</dbReference>
<dbReference type="GO" id="GO:0019464">
    <property type="term" value="P:glycine decarboxylation via glycine cleavage system"/>
    <property type="evidence" value="ECO:0007669"/>
    <property type="project" value="UniProtKB-UniRule"/>
</dbReference>
<dbReference type="SUPFAM" id="SSF101790">
    <property type="entry name" value="Aminomethyltransferase beta-barrel domain"/>
    <property type="match status" value="1"/>
</dbReference>
<dbReference type="InterPro" id="IPR013977">
    <property type="entry name" value="GcvT_C"/>
</dbReference>
<gene>
    <name evidence="7 11" type="primary">gcvT</name>
    <name evidence="11" type="ORF">IMCC3135_10290</name>
</gene>
<dbReference type="RefSeq" id="WP_088921787.1">
    <property type="nucleotide sequence ID" value="NZ_CP018632.1"/>
</dbReference>
<name>A0A2Z2NL38_9GAMM</name>
<dbReference type="KEGG" id="gai:IMCC3135_10290"/>
<evidence type="ECO:0000313" key="11">
    <source>
        <dbReference type="EMBL" id="ASJ72152.1"/>
    </source>
</evidence>
<dbReference type="Proteomes" id="UP000250079">
    <property type="component" value="Chromosome"/>
</dbReference>
<dbReference type="GO" id="GO:0004047">
    <property type="term" value="F:aminomethyltransferase activity"/>
    <property type="evidence" value="ECO:0007669"/>
    <property type="project" value="UniProtKB-UniRule"/>
</dbReference>
<protein>
    <recommendedName>
        <fullName evidence="2 7">Aminomethyltransferase</fullName>
        <ecNumber evidence="2 7">2.1.2.10</ecNumber>
    </recommendedName>
    <alternativeName>
        <fullName evidence="5 7">Glycine cleavage system T protein</fullName>
    </alternativeName>
</protein>
<feature type="domain" description="GCVT N-terminal" evidence="9">
    <location>
        <begin position="7"/>
        <end position="256"/>
    </location>
</feature>
<dbReference type="GO" id="GO:0005829">
    <property type="term" value="C:cytosol"/>
    <property type="evidence" value="ECO:0007669"/>
    <property type="project" value="TreeGrafter"/>
</dbReference>
<reference evidence="11 12" key="1">
    <citation type="submission" date="2016-12" db="EMBL/GenBank/DDBJ databases">
        <authorList>
            <person name="Song W.-J."/>
            <person name="Kurnit D.M."/>
        </authorList>
    </citation>
    <scope>NUCLEOTIDE SEQUENCE [LARGE SCALE GENOMIC DNA]</scope>
    <source>
        <strain evidence="11 12">IMCC3135</strain>
    </source>
</reference>
<dbReference type="InterPro" id="IPR006222">
    <property type="entry name" value="GCVT_N"/>
</dbReference>
<dbReference type="Gene3D" id="3.30.70.1400">
    <property type="entry name" value="Aminomethyltransferase beta-barrel domains"/>
    <property type="match status" value="1"/>
</dbReference>
<accession>A0A2Z2NL38</accession>
<evidence type="ECO:0000256" key="1">
    <source>
        <dbReference type="ARBA" id="ARBA00008609"/>
    </source>
</evidence>
<dbReference type="OrthoDB" id="9774591at2"/>
<dbReference type="AlphaFoldDB" id="A0A2Z2NL38"/>
<dbReference type="SUPFAM" id="SSF103025">
    <property type="entry name" value="Folate-binding domain"/>
    <property type="match status" value="1"/>
</dbReference>
<comment type="catalytic activity">
    <reaction evidence="6 7">
        <text>N(6)-[(R)-S(8)-aminomethyldihydrolipoyl]-L-lysyl-[protein] + (6S)-5,6,7,8-tetrahydrofolate = N(6)-[(R)-dihydrolipoyl]-L-lysyl-[protein] + (6R)-5,10-methylene-5,6,7,8-tetrahydrofolate + NH4(+)</text>
        <dbReference type="Rhea" id="RHEA:16945"/>
        <dbReference type="Rhea" id="RHEA-COMP:10475"/>
        <dbReference type="Rhea" id="RHEA-COMP:10492"/>
        <dbReference type="ChEBI" id="CHEBI:15636"/>
        <dbReference type="ChEBI" id="CHEBI:28938"/>
        <dbReference type="ChEBI" id="CHEBI:57453"/>
        <dbReference type="ChEBI" id="CHEBI:83100"/>
        <dbReference type="ChEBI" id="CHEBI:83143"/>
        <dbReference type="EC" id="2.1.2.10"/>
    </reaction>
</comment>
<dbReference type="InterPro" id="IPR029043">
    <property type="entry name" value="GcvT/YgfZ_C"/>
</dbReference>
<evidence type="ECO:0000256" key="5">
    <source>
        <dbReference type="ARBA" id="ARBA00031395"/>
    </source>
</evidence>
<dbReference type="GO" id="GO:0008483">
    <property type="term" value="F:transaminase activity"/>
    <property type="evidence" value="ECO:0007669"/>
    <property type="project" value="UniProtKB-KW"/>
</dbReference>
<proteinExistence type="inferred from homology"/>
<dbReference type="NCBIfam" id="TIGR00528">
    <property type="entry name" value="gcvT"/>
    <property type="match status" value="1"/>
</dbReference>
<sequence length="359" mass="39128">MSKQTPLYQAHQEHNGKLVDFAGYSLPIHYGSQIAEHKAVRDSAGMFDVSHMTIIDLQGEVIPWLRTLLSNDVAKLKDGRALYTCMCTETGGVIDDLIVYRLEENRFRLIVNAATREKDLAWMESHKPADVELQEVSNTALIAVQGPDAVNLANKALAEMGVSADLNAMGRHTALEPGDWFVGRTGYTGEDGVEIALPANKSIELWKALAAQGVEPAGLGARDTLRLEAGLCLYGQDLDEQHTPAESGVAFTIDIKDPDRNFIGREVLEDHKLFGGRFVQIGIILEGRGVLRHGQVVERAGRPIGTVTSGSFSPTRGLSVALARVDKEFKGGCDVKIRDRLIAARIASVPFVPHGRARE</sequence>
<dbReference type="FunFam" id="3.30.70.1400:FF:000001">
    <property type="entry name" value="Aminomethyltransferase"/>
    <property type="match status" value="1"/>
</dbReference>
<evidence type="ECO:0000256" key="8">
    <source>
        <dbReference type="PIRSR" id="PIRSR006487-1"/>
    </source>
</evidence>
<evidence type="ECO:0000313" key="12">
    <source>
        <dbReference type="Proteomes" id="UP000250079"/>
    </source>
</evidence>
<evidence type="ECO:0000256" key="6">
    <source>
        <dbReference type="ARBA" id="ARBA00047665"/>
    </source>
</evidence>
<evidence type="ECO:0000256" key="3">
    <source>
        <dbReference type="ARBA" id="ARBA00022576"/>
    </source>
</evidence>
<dbReference type="GO" id="GO:0032259">
    <property type="term" value="P:methylation"/>
    <property type="evidence" value="ECO:0007669"/>
    <property type="project" value="UniProtKB-KW"/>
</dbReference>
<dbReference type="PIRSF" id="PIRSF006487">
    <property type="entry name" value="GcvT"/>
    <property type="match status" value="1"/>
</dbReference>
<keyword evidence="4 7" id="KW-0808">Transferase</keyword>
<dbReference type="PANTHER" id="PTHR43757">
    <property type="entry name" value="AMINOMETHYLTRANSFERASE"/>
    <property type="match status" value="1"/>
</dbReference>
<evidence type="ECO:0000259" key="9">
    <source>
        <dbReference type="Pfam" id="PF01571"/>
    </source>
</evidence>
<evidence type="ECO:0000256" key="7">
    <source>
        <dbReference type="HAMAP-Rule" id="MF_00259"/>
    </source>
</evidence>
<dbReference type="EC" id="2.1.2.10" evidence="2 7"/>
<evidence type="ECO:0000259" key="10">
    <source>
        <dbReference type="Pfam" id="PF08669"/>
    </source>
</evidence>
<dbReference type="PANTHER" id="PTHR43757:SF2">
    <property type="entry name" value="AMINOMETHYLTRANSFERASE, MITOCHONDRIAL"/>
    <property type="match status" value="1"/>
</dbReference>
<keyword evidence="11" id="KW-0489">Methyltransferase</keyword>
<evidence type="ECO:0000256" key="2">
    <source>
        <dbReference type="ARBA" id="ARBA00012616"/>
    </source>
</evidence>
<dbReference type="HAMAP" id="MF_00259">
    <property type="entry name" value="GcvT"/>
    <property type="match status" value="1"/>
</dbReference>
<keyword evidence="12" id="KW-1185">Reference proteome</keyword>
<dbReference type="GO" id="GO:0005960">
    <property type="term" value="C:glycine cleavage complex"/>
    <property type="evidence" value="ECO:0007669"/>
    <property type="project" value="InterPro"/>
</dbReference>
<dbReference type="InterPro" id="IPR027266">
    <property type="entry name" value="TrmE/GcvT-like"/>
</dbReference>
<dbReference type="InterPro" id="IPR006223">
    <property type="entry name" value="GcvT"/>
</dbReference>
<dbReference type="EMBL" id="CP018632">
    <property type="protein sequence ID" value="ASJ72152.1"/>
    <property type="molecule type" value="Genomic_DNA"/>
</dbReference>
<comment type="similarity">
    <text evidence="1 7">Belongs to the GcvT family.</text>
</comment>